<name>A0AAV7PAA7_PLEWA</name>
<comment type="caution">
    <text evidence="2">The sequence shown here is derived from an EMBL/GenBank/DDBJ whole genome shotgun (WGS) entry which is preliminary data.</text>
</comment>
<gene>
    <name evidence="2" type="ORF">NDU88_003689</name>
</gene>
<keyword evidence="3" id="KW-1185">Reference proteome</keyword>
<feature type="compositionally biased region" description="Basic and acidic residues" evidence="1">
    <location>
        <begin position="144"/>
        <end position="158"/>
    </location>
</feature>
<protein>
    <submittedName>
        <fullName evidence="2">Uncharacterized protein</fullName>
    </submittedName>
</protein>
<feature type="compositionally biased region" description="Basic and acidic residues" evidence="1">
    <location>
        <begin position="18"/>
        <end position="28"/>
    </location>
</feature>
<sequence length="194" mass="20873">MISAKGGVFKPTSFFTRKLTDHGSDGTGRRTPRRSGAGEKTPEPEKDKGNSPTTFPTLSKGEDAGTRKRQRQQPDNLPNALGKRAGGCEANRPPPSGEIVASSGSRRIPAVTAPPGGLHEGAEQRRRCQNQKKTKAAARQPSQRRAEEKTPEPEKDKGSSPTTFPTPWGNEQEAVRQRDRARSGEIVASPGTVL</sequence>
<organism evidence="2 3">
    <name type="scientific">Pleurodeles waltl</name>
    <name type="common">Iberian ribbed newt</name>
    <dbReference type="NCBI Taxonomy" id="8319"/>
    <lineage>
        <taxon>Eukaryota</taxon>
        <taxon>Metazoa</taxon>
        <taxon>Chordata</taxon>
        <taxon>Craniata</taxon>
        <taxon>Vertebrata</taxon>
        <taxon>Euteleostomi</taxon>
        <taxon>Amphibia</taxon>
        <taxon>Batrachia</taxon>
        <taxon>Caudata</taxon>
        <taxon>Salamandroidea</taxon>
        <taxon>Salamandridae</taxon>
        <taxon>Pleurodelinae</taxon>
        <taxon>Pleurodeles</taxon>
    </lineage>
</organism>
<dbReference type="EMBL" id="JANPWB010000011">
    <property type="protein sequence ID" value="KAJ1125256.1"/>
    <property type="molecule type" value="Genomic_DNA"/>
</dbReference>
<dbReference type="AlphaFoldDB" id="A0AAV7PAA7"/>
<feature type="compositionally biased region" description="Basic and acidic residues" evidence="1">
    <location>
        <begin position="36"/>
        <end position="49"/>
    </location>
</feature>
<dbReference type="Proteomes" id="UP001066276">
    <property type="component" value="Chromosome 7"/>
</dbReference>
<feature type="compositionally biased region" description="Basic and acidic residues" evidence="1">
    <location>
        <begin position="173"/>
        <end position="183"/>
    </location>
</feature>
<accession>A0AAV7PAA7</accession>
<evidence type="ECO:0000256" key="1">
    <source>
        <dbReference type="SAM" id="MobiDB-lite"/>
    </source>
</evidence>
<feature type="compositionally biased region" description="Basic residues" evidence="1">
    <location>
        <begin position="127"/>
        <end position="136"/>
    </location>
</feature>
<evidence type="ECO:0000313" key="3">
    <source>
        <dbReference type="Proteomes" id="UP001066276"/>
    </source>
</evidence>
<evidence type="ECO:0000313" key="2">
    <source>
        <dbReference type="EMBL" id="KAJ1125256.1"/>
    </source>
</evidence>
<proteinExistence type="predicted"/>
<feature type="region of interest" description="Disordered" evidence="1">
    <location>
        <begin position="1"/>
        <end position="194"/>
    </location>
</feature>
<reference evidence="2" key="1">
    <citation type="journal article" date="2022" name="bioRxiv">
        <title>Sequencing and chromosome-scale assembly of the giantPleurodeles waltlgenome.</title>
        <authorList>
            <person name="Brown T."/>
            <person name="Elewa A."/>
            <person name="Iarovenko S."/>
            <person name="Subramanian E."/>
            <person name="Araus A.J."/>
            <person name="Petzold A."/>
            <person name="Susuki M."/>
            <person name="Suzuki K.-i.T."/>
            <person name="Hayashi T."/>
            <person name="Toyoda A."/>
            <person name="Oliveira C."/>
            <person name="Osipova E."/>
            <person name="Leigh N.D."/>
            <person name="Simon A."/>
            <person name="Yun M.H."/>
        </authorList>
    </citation>
    <scope>NUCLEOTIDE SEQUENCE</scope>
    <source>
        <strain evidence="2">20211129_DDA</strain>
        <tissue evidence="2">Liver</tissue>
    </source>
</reference>